<accession>A0A7V6A5W0</accession>
<proteinExistence type="inferred from homology"/>
<dbReference type="FunFam" id="1.20.1640.10:FF:000001">
    <property type="entry name" value="Efflux pump membrane transporter"/>
    <property type="match status" value="1"/>
</dbReference>
<evidence type="ECO:0000256" key="4">
    <source>
        <dbReference type="ARBA" id="ARBA00022475"/>
    </source>
</evidence>
<dbReference type="GO" id="GO:0005886">
    <property type="term" value="C:plasma membrane"/>
    <property type="evidence" value="ECO:0007669"/>
    <property type="project" value="UniProtKB-SubCell"/>
</dbReference>
<comment type="caution">
    <text evidence="10">The sequence shown here is derived from an EMBL/GenBank/DDBJ whole genome shotgun (WGS) entry which is preliminary data.</text>
</comment>
<feature type="transmembrane region" description="Helical" evidence="9">
    <location>
        <begin position="927"/>
        <end position="951"/>
    </location>
</feature>
<feature type="transmembrane region" description="Helical" evidence="9">
    <location>
        <begin position="876"/>
        <end position="894"/>
    </location>
</feature>
<evidence type="ECO:0000313" key="10">
    <source>
        <dbReference type="EMBL" id="HHS30814.1"/>
    </source>
</evidence>
<evidence type="ECO:0000256" key="2">
    <source>
        <dbReference type="ARBA" id="ARBA00010942"/>
    </source>
</evidence>
<dbReference type="SUPFAM" id="SSF82866">
    <property type="entry name" value="Multidrug efflux transporter AcrB transmembrane domain"/>
    <property type="match status" value="2"/>
</dbReference>
<dbReference type="GO" id="GO:0009636">
    <property type="term" value="P:response to toxic substance"/>
    <property type="evidence" value="ECO:0007669"/>
    <property type="project" value="UniProtKB-ARBA"/>
</dbReference>
<feature type="transmembrane region" description="Helical" evidence="9">
    <location>
        <begin position="373"/>
        <end position="393"/>
    </location>
</feature>
<feature type="transmembrane region" description="Helical" evidence="9">
    <location>
        <begin position="12"/>
        <end position="33"/>
    </location>
</feature>
<dbReference type="SUPFAM" id="SSF82693">
    <property type="entry name" value="Multidrug efflux transporter AcrB pore domain, PN1, PN2, PC1 and PC2 subdomains"/>
    <property type="match status" value="4"/>
</dbReference>
<dbReference type="SUPFAM" id="SSF82714">
    <property type="entry name" value="Multidrug efflux transporter AcrB TolC docking domain, DN and DC subdomains"/>
    <property type="match status" value="2"/>
</dbReference>
<dbReference type="Gene3D" id="3.30.70.1320">
    <property type="entry name" value="Multidrug efflux transporter AcrB pore domain like"/>
    <property type="match status" value="1"/>
</dbReference>
<dbReference type="GO" id="GO:0015562">
    <property type="term" value="F:efflux transmembrane transporter activity"/>
    <property type="evidence" value="ECO:0007669"/>
    <property type="project" value="InterPro"/>
</dbReference>
<comment type="similarity">
    <text evidence="2">Belongs to the resistance-nodulation-cell division (RND) (TC 2.A.6) family.</text>
</comment>
<keyword evidence="5" id="KW-0997">Cell inner membrane</keyword>
<keyword evidence="6 9" id="KW-0812">Transmembrane</keyword>
<evidence type="ECO:0000256" key="8">
    <source>
        <dbReference type="ARBA" id="ARBA00023136"/>
    </source>
</evidence>
<dbReference type="Gene3D" id="3.30.2090.10">
    <property type="entry name" value="Multidrug efflux transporter AcrB TolC docking domain, DN and DC subdomains"/>
    <property type="match status" value="2"/>
</dbReference>
<dbReference type="PANTHER" id="PTHR32063">
    <property type="match status" value="1"/>
</dbReference>
<evidence type="ECO:0000256" key="5">
    <source>
        <dbReference type="ARBA" id="ARBA00022519"/>
    </source>
</evidence>
<dbReference type="InterPro" id="IPR027463">
    <property type="entry name" value="AcrB_DN_DC_subdom"/>
</dbReference>
<feature type="transmembrane region" description="Helical" evidence="9">
    <location>
        <begin position="476"/>
        <end position="494"/>
    </location>
</feature>
<dbReference type="PANTHER" id="PTHR32063:SF24">
    <property type="entry name" value="CATION EFFLUX SYSTEM (ACRB_ACRD_ACRF FAMILY)"/>
    <property type="match status" value="1"/>
</dbReference>
<dbReference type="EMBL" id="DTGR01000214">
    <property type="protein sequence ID" value="HHS30814.1"/>
    <property type="molecule type" value="Genomic_DNA"/>
</dbReference>
<keyword evidence="8 9" id="KW-0472">Membrane</keyword>
<dbReference type="InterPro" id="IPR004764">
    <property type="entry name" value="MdtF-like"/>
</dbReference>
<evidence type="ECO:0000256" key="7">
    <source>
        <dbReference type="ARBA" id="ARBA00022989"/>
    </source>
</evidence>
<dbReference type="NCBIfam" id="TIGR00915">
    <property type="entry name" value="2A0602"/>
    <property type="match status" value="1"/>
</dbReference>
<name>A0A7V6A5W0_9BACT</name>
<feature type="transmembrane region" description="Helical" evidence="9">
    <location>
        <begin position="1003"/>
        <end position="1029"/>
    </location>
</feature>
<organism evidence="10">
    <name type="scientific">Desulfobacca acetoxidans</name>
    <dbReference type="NCBI Taxonomy" id="60893"/>
    <lineage>
        <taxon>Bacteria</taxon>
        <taxon>Pseudomonadati</taxon>
        <taxon>Thermodesulfobacteriota</taxon>
        <taxon>Desulfobaccia</taxon>
        <taxon>Desulfobaccales</taxon>
        <taxon>Desulfobaccaceae</taxon>
        <taxon>Desulfobacca</taxon>
    </lineage>
</organism>
<sequence>MISTFFINRPIFANVIAIIIIILGAVCLFALPVSQYPNIVPPTIQVTTTYPGASAEIIANTVGIPIEQAVNGVKNAIYMSSTSGSSGNYTLTVTFAVGTDLDASLALVQNYVNGVMAQLPSTVQAQGVTVKEVSTNILQVVSLYSENNRFDETFLSNYANINLQYPLARLPGVAQINVVGAGSYAMRMWLDPNKLQYYGLTTMDVVNAVSQQNVQVVAGQLGGPPVPASQPFQFTINALGRLENTTQFENIIVKTVRAPESEAAQIVRVKDLARVELSQQSFANFSTLSGHKAAHMVIYSLPEANAINVGQEVRKSMATMAEEFPPGLKYAIYYDTTIFISQAIDAVYHTLYEAGILVLIVIMLFLQNWRTTLVPATTVPVTIIGAFAAIALLGFTINLMTLFALILAIGIVVDDAIVIVENSAHYIETGLSPHDAAVKAMSELTGPVIGITLVLVAVFLPAAFMPGITGQLFRQFALVIASTAVISALNAMTLKPAQCALYLRPRDPNKKINAFYRGFNRVYQAVENFYVGIVRWMVHRHWLMLLVFFLIIGLAGLLFARHPTGFLPEEDQGYAIVVGILPEGSSQPRVREAAAQVDGVLKKTPGIYEWVTMGGFSILDTANVSNIFTTFTIYEPWDKRGAALSQGKILAGLKQKLAGLEQAEFAVLVPPPISGLGQSGGFQMMVEDRKSLGLAALEESTMELLRAARGQTGLVGVGTTFNARSPQLFLDINRTKAESLEIPLNNVFNTLQAYLGSAYVNLFNKFNQSYQVYVQAAAPYRVSPENIKDLYVRNNRGEMVPLGTLMTIKRTLGAELLTRYNLYPAVSVFGSAAPGFSSGQALNLMEQVAKNTLPDGISYDWTATAYQEKQVGNQAYFIYALSITLVFLVLAAQYESWTSPGAVILVVPMAMVGVIIALIARGLDNNLYTQVGLVLMIALAAKNAILVVEFARELREEGMSIPDAAVEATRRRFRPIVMTSFAFILGVVPLMKAQGAGAASQQAIGTVVFGGMLASTLLAIPFVPVFYVFMENLSERRRKAAPAAKPQAAPAPEK</sequence>
<feature type="transmembrane region" description="Helical" evidence="9">
    <location>
        <begin position="441"/>
        <end position="464"/>
    </location>
</feature>
<reference evidence="10" key="1">
    <citation type="journal article" date="2020" name="mSystems">
        <title>Genome- and Community-Level Interaction Insights into Carbon Utilization and Element Cycling Functions of Hydrothermarchaeota in Hydrothermal Sediment.</title>
        <authorList>
            <person name="Zhou Z."/>
            <person name="Liu Y."/>
            <person name="Xu W."/>
            <person name="Pan J."/>
            <person name="Luo Z.H."/>
            <person name="Li M."/>
        </authorList>
    </citation>
    <scope>NUCLEOTIDE SEQUENCE [LARGE SCALE GENOMIC DNA]</scope>
    <source>
        <strain evidence="10">SpSt-767</strain>
    </source>
</reference>
<evidence type="ECO:0000256" key="6">
    <source>
        <dbReference type="ARBA" id="ARBA00022692"/>
    </source>
</evidence>
<keyword evidence="7 9" id="KW-1133">Transmembrane helix</keyword>
<dbReference type="InterPro" id="IPR001036">
    <property type="entry name" value="Acrflvin-R"/>
</dbReference>
<dbReference type="Gene3D" id="3.30.70.1440">
    <property type="entry name" value="Multidrug efflux transporter AcrB pore domain"/>
    <property type="match status" value="1"/>
</dbReference>
<feature type="transmembrane region" description="Helical" evidence="9">
    <location>
        <begin position="346"/>
        <end position="366"/>
    </location>
</feature>
<keyword evidence="4" id="KW-1003">Cell membrane</keyword>
<dbReference type="AlphaFoldDB" id="A0A7V6A5W0"/>
<keyword evidence="3" id="KW-0813">Transport</keyword>
<evidence type="ECO:0000256" key="9">
    <source>
        <dbReference type="SAM" id="Phobius"/>
    </source>
</evidence>
<dbReference type="Gene3D" id="1.20.1640.10">
    <property type="entry name" value="Multidrug efflux transporter AcrB transmembrane domain"/>
    <property type="match status" value="2"/>
</dbReference>
<gene>
    <name evidence="10" type="ORF">ENV52_14070</name>
</gene>
<dbReference type="FunFam" id="3.30.70.1430:FF:000001">
    <property type="entry name" value="Efflux pump membrane transporter"/>
    <property type="match status" value="1"/>
</dbReference>
<feature type="transmembrane region" description="Helical" evidence="9">
    <location>
        <begin position="901"/>
        <end position="921"/>
    </location>
</feature>
<evidence type="ECO:0000256" key="1">
    <source>
        <dbReference type="ARBA" id="ARBA00004429"/>
    </source>
</evidence>
<feature type="transmembrane region" description="Helical" evidence="9">
    <location>
        <begin position="542"/>
        <end position="560"/>
    </location>
</feature>
<dbReference type="NCBIfam" id="NF000282">
    <property type="entry name" value="RND_permease_1"/>
    <property type="match status" value="1"/>
</dbReference>
<dbReference type="PRINTS" id="PR00702">
    <property type="entry name" value="ACRIFLAVINRP"/>
</dbReference>
<comment type="subcellular location">
    <subcellularLocation>
        <location evidence="1">Cell inner membrane</location>
        <topology evidence="1">Multi-pass membrane protein</topology>
    </subcellularLocation>
</comment>
<feature type="transmembrane region" description="Helical" evidence="9">
    <location>
        <begin position="972"/>
        <end position="991"/>
    </location>
</feature>
<dbReference type="Pfam" id="PF00873">
    <property type="entry name" value="ACR_tran"/>
    <property type="match status" value="1"/>
</dbReference>
<feature type="transmembrane region" description="Helical" evidence="9">
    <location>
        <begin position="399"/>
        <end position="420"/>
    </location>
</feature>
<dbReference type="Gene3D" id="3.30.70.1430">
    <property type="entry name" value="Multidrug efflux transporter AcrB pore domain"/>
    <property type="match status" value="2"/>
</dbReference>
<dbReference type="GO" id="GO:0042910">
    <property type="term" value="F:xenobiotic transmembrane transporter activity"/>
    <property type="evidence" value="ECO:0007669"/>
    <property type="project" value="TreeGrafter"/>
</dbReference>
<protein>
    <submittedName>
        <fullName evidence="10">Multidrug efflux RND transporter permease subunit</fullName>
    </submittedName>
</protein>
<evidence type="ECO:0000256" key="3">
    <source>
        <dbReference type="ARBA" id="ARBA00022448"/>
    </source>
</evidence>